<evidence type="ECO:0008006" key="3">
    <source>
        <dbReference type="Google" id="ProtNLM"/>
    </source>
</evidence>
<sequence>MVLYKFPSDIKSNYDGYNYFSHIIELVKILRNEEVIFDFDKVTFFQANLCSLFGVCLEILKENNNIFKIININNQVETILRKNNFLVELGYQPINDNYATSLKYMRFVPRDDEGFNEYIITQLLNKKDFPVISKPLHKEILRNIFEIYENARTHGKCDYIHACGQFFPKPINKPLHFTLVDKGINIKENVALHLGIDIEASDAIEWAMVKGNTTKKNESGGLGLAVIFEFIKLNGGSIQIVSADGYYEVIKGNVRKQRLTSYFGGTIVTLIFNFNDKNSYSLVNEENDLSNPF</sequence>
<evidence type="ECO:0000313" key="1">
    <source>
        <dbReference type="EMBL" id="SDI47910.1"/>
    </source>
</evidence>
<evidence type="ECO:0000313" key="2">
    <source>
        <dbReference type="Proteomes" id="UP000198869"/>
    </source>
</evidence>
<accession>A0A1G8KYE6</accession>
<gene>
    <name evidence="1" type="ORF">SAMN05421846_10898</name>
</gene>
<dbReference type="STRING" id="311334.SAMN05421846_10898"/>
<dbReference type="EMBL" id="FNDW01000008">
    <property type="protein sequence ID" value="SDI47910.1"/>
    <property type="molecule type" value="Genomic_DNA"/>
</dbReference>
<dbReference type="Proteomes" id="UP000198869">
    <property type="component" value="Unassembled WGS sequence"/>
</dbReference>
<dbReference type="RefSeq" id="WP_089859105.1">
    <property type="nucleotide sequence ID" value="NZ_FNDW01000008.1"/>
</dbReference>
<dbReference type="Gene3D" id="3.30.565.10">
    <property type="entry name" value="Histidine kinase-like ATPase, C-terminal domain"/>
    <property type="match status" value="1"/>
</dbReference>
<dbReference type="OrthoDB" id="2047848at2"/>
<proteinExistence type="predicted"/>
<name>A0A1G8KYE6_9FLAO</name>
<dbReference type="SUPFAM" id="SSF55874">
    <property type="entry name" value="ATPase domain of HSP90 chaperone/DNA topoisomerase II/histidine kinase"/>
    <property type="match status" value="1"/>
</dbReference>
<dbReference type="AlphaFoldDB" id="A0A1G8KYE6"/>
<protein>
    <recommendedName>
        <fullName evidence="3">Histidine kinase-, DNA gyrase B-, and HSP90-like ATPase</fullName>
    </recommendedName>
</protein>
<keyword evidence="2" id="KW-1185">Reference proteome</keyword>
<organism evidence="1 2">
    <name type="scientific">Chryseobacterium taeanense</name>
    <dbReference type="NCBI Taxonomy" id="311334"/>
    <lineage>
        <taxon>Bacteria</taxon>
        <taxon>Pseudomonadati</taxon>
        <taxon>Bacteroidota</taxon>
        <taxon>Flavobacteriia</taxon>
        <taxon>Flavobacteriales</taxon>
        <taxon>Weeksellaceae</taxon>
        <taxon>Chryseobacterium group</taxon>
        <taxon>Chryseobacterium</taxon>
    </lineage>
</organism>
<reference evidence="2" key="1">
    <citation type="submission" date="2016-10" db="EMBL/GenBank/DDBJ databases">
        <authorList>
            <person name="Varghese N."/>
            <person name="Submissions S."/>
        </authorList>
    </citation>
    <scope>NUCLEOTIDE SEQUENCE [LARGE SCALE GENOMIC DNA]</scope>
    <source>
        <strain evidence="2">DSM 17071</strain>
    </source>
</reference>
<dbReference type="InterPro" id="IPR036890">
    <property type="entry name" value="HATPase_C_sf"/>
</dbReference>